<comment type="cofactor">
    <cofactor evidence="1 6">
        <name>pyridoxal 5'-phosphate</name>
        <dbReference type="ChEBI" id="CHEBI:597326"/>
    </cofactor>
</comment>
<dbReference type="SMR" id="A0A1V4IGE5"/>
<dbReference type="InterPro" id="IPR004839">
    <property type="entry name" value="Aminotransferase_I/II_large"/>
</dbReference>
<protein>
    <recommendedName>
        <fullName evidence="6">Histidinol-phosphate aminotransferase</fullName>
        <ecNumber evidence="6">2.6.1.9</ecNumber>
    </recommendedName>
    <alternativeName>
        <fullName evidence="6">Imidazole acetol-phosphate transaminase</fullName>
    </alternativeName>
</protein>
<dbReference type="EC" id="2.6.1.9" evidence="6"/>
<organism evidence="8 9">
    <name type="scientific">Clostridium chromiireducens</name>
    <dbReference type="NCBI Taxonomy" id="225345"/>
    <lineage>
        <taxon>Bacteria</taxon>
        <taxon>Bacillati</taxon>
        <taxon>Bacillota</taxon>
        <taxon>Clostridia</taxon>
        <taxon>Eubacteriales</taxon>
        <taxon>Clostridiaceae</taxon>
        <taxon>Clostridium</taxon>
    </lineage>
</organism>
<dbReference type="UniPathway" id="UPA00031">
    <property type="reaction ID" value="UER00012"/>
</dbReference>
<evidence type="ECO:0000313" key="8">
    <source>
        <dbReference type="EMBL" id="OPJ59023.1"/>
    </source>
</evidence>
<dbReference type="GO" id="GO:0030170">
    <property type="term" value="F:pyridoxal phosphate binding"/>
    <property type="evidence" value="ECO:0007669"/>
    <property type="project" value="InterPro"/>
</dbReference>
<dbReference type="InterPro" id="IPR015424">
    <property type="entry name" value="PyrdxlP-dep_Trfase"/>
</dbReference>
<evidence type="ECO:0000256" key="2">
    <source>
        <dbReference type="ARBA" id="ARBA00011738"/>
    </source>
</evidence>
<sequence length="350" mass="40275">MKYKSPYKGVDKSKVVCLATNESSYPLSQDIQESLYKEINFTNRYPKVDNEELKQLIADRYNVKSENILIGAGSDELITLTALKFVNNGDNTIMSDPSFFRYKDLTELAGGNCRLVKGKNFCHDLKAIKDSIDAKTKIVFICNPNNPTGTFISNEEIESFVKDIPKDVIVVIDEAYFDFVYPRKLQSSVKFIDKYPNIIVFRTFSKFFGLAALRIGYAVGNKDVIESVNKLRSPYNVNSLAQAAAIEVLKKSDFFDNVYYEEIEKERTYYYDSFKTLDIEYIPSQANFVFAKFGKECEKWCEELQNLNIIIRPCRMFGYPEYVRISIGNSEENKRLIEALENIVSRANEE</sequence>
<dbReference type="EMBL" id="MZGT01000060">
    <property type="protein sequence ID" value="OPJ59023.1"/>
    <property type="molecule type" value="Genomic_DNA"/>
</dbReference>
<comment type="subunit">
    <text evidence="2 6">Homodimer.</text>
</comment>
<dbReference type="Gene3D" id="3.90.1150.10">
    <property type="entry name" value="Aspartate Aminotransferase, domain 1"/>
    <property type="match status" value="1"/>
</dbReference>
<dbReference type="SUPFAM" id="SSF53383">
    <property type="entry name" value="PLP-dependent transferases"/>
    <property type="match status" value="1"/>
</dbReference>
<dbReference type="GO" id="GO:0000105">
    <property type="term" value="P:L-histidine biosynthetic process"/>
    <property type="evidence" value="ECO:0007669"/>
    <property type="project" value="UniProtKB-UniRule"/>
</dbReference>
<evidence type="ECO:0000256" key="3">
    <source>
        <dbReference type="ARBA" id="ARBA00022576"/>
    </source>
</evidence>
<comment type="catalytic activity">
    <reaction evidence="6">
        <text>L-histidinol phosphate + 2-oxoglutarate = 3-(imidazol-4-yl)-2-oxopropyl phosphate + L-glutamate</text>
        <dbReference type="Rhea" id="RHEA:23744"/>
        <dbReference type="ChEBI" id="CHEBI:16810"/>
        <dbReference type="ChEBI" id="CHEBI:29985"/>
        <dbReference type="ChEBI" id="CHEBI:57766"/>
        <dbReference type="ChEBI" id="CHEBI:57980"/>
        <dbReference type="EC" id="2.6.1.9"/>
    </reaction>
</comment>
<dbReference type="InterPro" id="IPR050106">
    <property type="entry name" value="HistidinolP_aminotransfase"/>
</dbReference>
<accession>A0A1V4IGE5</accession>
<dbReference type="Proteomes" id="UP000191056">
    <property type="component" value="Unassembled WGS sequence"/>
</dbReference>
<dbReference type="InterPro" id="IPR015421">
    <property type="entry name" value="PyrdxlP-dep_Trfase_major"/>
</dbReference>
<evidence type="ECO:0000256" key="6">
    <source>
        <dbReference type="HAMAP-Rule" id="MF_01023"/>
    </source>
</evidence>
<keyword evidence="3 6" id="KW-0032">Aminotransferase</keyword>
<dbReference type="RefSeq" id="WP_079441371.1">
    <property type="nucleotide sequence ID" value="NZ_MZGT01000060.1"/>
</dbReference>
<dbReference type="InterPro" id="IPR015422">
    <property type="entry name" value="PyrdxlP-dep_Trfase_small"/>
</dbReference>
<evidence type="ECO:0000313" key="9">
    <source>
        <dbReference type="Proteomes" id="UP000191056"/>
    </source>
</evidence>
<dbReference type="OrthoDB" id="9813612at2"/>
<dbReference type="PANTHER" id="PTHR43643:SF3">
    <property type="entry name" value="HISTIDINOL-PHOSPHATE AMINOTRANSFERASE"/>
    <property type="match status" value="1"/>
</dbReference>
<comment type="caution">
    <text evidence="8">The sequence shown here is derived from an EMBL/GenBank/DDBJ whole genome shotgun (WGS) entry which is preliminary data.</text>
</comment>
<name>A0A1V4IGE5_9CLOT</name>
<dbReference type="Pfam" id="PF00155">
    <property type="entry name" value="Aminotran_1_2"/>
    <property type="match status" value="1"/>
</dbReference>
<evidence type="ECO:0000256" key="1">
    <source>
        <dbReference type="ARBA" id="ARBA00001933"/>
    </source>
</evidence>
<comment type="pathway">
    <text evidence="6">Amino-acid biosynthesis; L-histidine biosynthesis; L-histidine from 5-phospho-alpha-D-ribose 1-diphosphate: step 7/9.</text>
</comment>
<evidence type="ECO:0000256" key="5">
    <source>
        <dbReference type="ARBA" id="ARBA00022898"/>
    </source>
</evidence>
<proteinExistence type="inferred from homology"/>
<dbReference type="STRING" id="225345.CLCHR_37060"/>
<keyword evidence="6" id="KW-0028">Amino-acid biosynthesis</keyword>
<comment type="similarity">
    <text evidence="6">Belongs to the class-II pyridoxal-phosphate-dependent aminotransferase family. Histidinol-phosphate aminotransferase subfamily.</text>
</comment>
<dbReference type="AlphaFoldDB" id="A0A1V4IGE5"/>
<dbReference type="Gene3D" id="3.40.640.10">
    <property type="entry name" value="Type I PLP-dependent aspartate aminotransferase-like (Major domain)"/>
    <property type="match status" value="1"/>
</dbReference>
<dbReference type="NCBIfam" id="TIGR01141">
    <property type="entry name" value="hisC"/>
    <property type="match status" value="1"/>
</dbReference>
<keyword evidence="6" id="KW-0368">Histidine biosynthesis</keyword>
<keyword evidence="4 6" id="KW-0808">Transferase</keyword>
<feature type="domain" description="Aminotransferase class I/classII large" evidence="7">
    <location>
        <begin position="14"/>
        <end position="340"/>
    </location>
</feature>
<dbReference type="GO" id="GO:0004400">
    <property type="term" value="F:histidinol-phosphate transaminase activity"/>
    <property type="evidence" value="ECO:0007669"/>
    <property type="project" value="UniProtKB-UniRule"/>
</dbReference>
<dbReference type="CDD" id="cd00609">
    <property type="entry name" value="AAT_like"/>
    <property type="match status" value="1"/>
</dbReference>
<gene>
    <name evidence="8" type="primary">hisC2</name>
    <name evidence="6" type="synonym">hisC</name>
    <name evidence="8" type="ORF">CLCHR_37060</name>
</gene>
<keyword evidence="5 6" id="KW-0663">Pyridoxal phosphate</keyword>
<reference evidence="8 9" key="1">
    <citation type="submission" date="2017-03" db="EMBL/GenBank/DDBJ databases">
        <title>Genome sequence of Clostridium chromiireducens DSM 23318.</title>
        <authorList>
            <person name="Poehlein A."/>
            <person name="Daniel R."/>
        </authorList>
    </citation>
    <scope>NUCLEOTIDE SEQUENCE [LARGE SCALE GENOMIC DNA]</scope>
    <source>
        <strain evidence="8 9">DSM 23318</strain>
    </source>
</reference>
<evidence type="ECO:0000259" key="7">
    <source>
        <dbReference type="Pfam" id="PF00155"/>
    </source>
</evidence>
<evidence type="ECO:0000256" key="4">
    <source>
        <dbReference type="ARBA" id="ARBA00022679"/>
    </source>
</evidence>
<dbReference type="HAMAP" id="MF_01023">
    <property type="entry name" value="HisC_aminotrans_2"/>
    <property type="match status" value="1"/>
</dbReference>
<keyword evidence="9" id="KW-1185">Reference proteome</keyword>
<dbReference type="InterPro" id="IPR005861">
    <property type="entry name" value="HisP_aminotrans"/>
</dbReference>
<feature type="modified residue" description="N6-(pyridoxal phosphate)lysine" evidence="6">
    <location>
        <position position="206"/>
    </location>
</feature>
<dbReference type="PANTHER" id="PTHR43643">
    <property type="entry name" value="HISTIDINOL-PHOSPHATE AMINOTRANSFERASE 2"/>
    <property type="match status" value="1"/>
</dbReference>